<keyword evidence="11" id="KW-1185">Reference proteome</keyword>
<dbReference type="PRINTS" id="PR00446">
    <property type="entry name" value="HYDRGNUPTAKE"/>
</dbReference>
<evidence type="ECO:0000256" key="5">
    <source>
        <dbReference type="ARBA" id="ARBA00022750"/>
    </source>
</evidence>
<organism evidence="10 11">
    <name type="scientific">Acetobacter lovaniensis</name>
    <dbReference type="NCBI Taxonomy" id="104100"/>
    <lineage>
        <taxon>Bacteria</taxon>
        <taxon>Pseudomonadati</taxon>
        <taxon>Pseudomonadota</taxon>
        <taxon>Alphaproteobacteria</taxon>
        <taxon>Acetobacterales</taxon>
        <taxon>Acetobacteraceae</taxon>
        <taxon>Acetobacter</taxon>
    </lineage>
</organism>
<evidence type="ECO:0000256" key="9">
    <source>
        <dbReference type="PIRSR" id="PIRSR604419-1"/>
    </source>
</evidence>
<sequence length="216" mass="22984">MAADAVLYGDERKILVLGIGNILWADEGFGVRAVEHLAAHYSFGPEVQIMDGGTQGLYLLPVLEDLETLIIVDAIDFGLPPATLHHVEGSAVPATIGARKMSLHQTGFQEVLALLDLRGHAPRAIHLVGVQPVTMQDYGGGLTEAVAQQVSPAVQMVLDLLKQRYGVSPTPLQQTSAPGAGVITQAVARTAYEQGRPSEELACRYGDERVLARSGV</sequence>
<comment type="function">
    <text evidence="7">Not known. Could be involved in the processing of hydrogenase.</text>
</comment>
<dbReference type="GO" id="GO:0016485">
    <property type="term" value="P:protein processing"/>
    <property type="evidence" value="ECO:0007669"/>
    <property type="project" value="InterPro"/>
</dbReference>
<proteinExistence type="inferred from homology"/>
<evidence type="ECO:0000256" key="6">
    <source>
        <dbReference type="ARBA" id="ARBA00022801"/>
    </source>
</evidence>
<gene>
    <name evidence="10" type="ORF">HNR55_002841</name>
</gene>
<dbReference type="RefSeq" id="WP_166116309.1">
    <property type="nucleotide sequence ID" value="NZ_BAABDB010000037.1"/>
</dbReference>
<keyword evidence="5" id="KW-0064">Aspartyl protease</keyword>
<dbReference type="Gene3D" id="3.40.50.1450">
    <property type="entry name" value="HybD-like"/>
    <property type="match status" value="1"/>
</dbReference>
<dbReference type="FunFam" id="3.40.50.1450:FF:000002">
    <property type="entry name" value="Hydrogenase 1 maturation protease"/>
    <property type="match status" value="1"/>
</dbReference>
<reference evidence="10 11" key="1">
    <citation type="submission" date="2020-08" db="EMBL/GenBank/DDBJ databases">
        <title>Genomic Encyclopedia of Type Strains, Phase IV (KMG-IV): sequencing the most valuable type-strain genomes for metagenomic binning, comparative biology and taxonomic classification.</title>
        <authorList>
            <person name="Goeker M."/>
        </authorList>
    </citation>
    <scope>NUCLEOTIDE SEQUENCE [LARGE SCALE GENOMIC DNA]</scope>
    <source>
        <strain evidence="10 11">DSM 4491</strain>
    </source>
</reference>
<accession>A0A841QJ34</accession>
<evidence type="ECO:0000256" key="1">
    <source>
        <dbReference type="ARBA" id="ARBA00006814"/>
    </source>
</evidence>
<dbReference type="Pfam" id="PF01750">
    <property type="entry name" value="HycI"/>
    <property type="match status" value="1"/>
</dbReference>
<dbReference type="SUPFAM" id="SSF53163">
    <property type="entry name" value="HybD-like"/>
    <property type="match status" value="1"/>
</dbReference>
<name>A0A841QJ34_9PROT</name>
<evidence type="ECO:0000256" key="8">
    <source>
        <dbReference type="ARBA" id="ARBA00067626"/>
    </source>
</evidence>
<feature type="binding site" evidence="9">
    <location>
        <position position="104"/>
    </location>
    <ligand>
        <name>Ni(2+)</name>
        <dbReference type="ChEBI" id="CHEBI:49786"/>
    </ligand>
</feature>
<protein>
    <recommendedName>
        <fullName evidence="8">Hydrogenase expression/formation protein HupD</fullName>
    </recommendedName>
</protein>
<comment type="caution">
    <text evidence="10">The sequence shown here is derived from an EMBL/GenBank/DDBJ whole genome shotgun (WGS) entry which is preliminary data.</text>
</comment>
<dbReference type="PANTHER" id="PTHR30302:SF1">
    <property type="entry name" value="HYDROGENASE 2 MATURATION PROTEASE"/>
    <property type="match status" value="1"/>
</dbReference>
<keyword evidence="2 9" id="KW-0533">Nickel</keyword>
<dbReference type="GO" id="GO:0004190">
    <property type="term" value="F:aspartic-type endopeptidase activity"/>
    <property type="evidence" value="ECO:0007669"/>
    <property type="project" value="UniProtKB-KW"/>
</dbReference>
<feature type="binding site" evidence="9">
    <location>
        <position position="73"/>
    </location>
    <ligand>
        <name>Ni(2+)</name>
        <dbReference type="ChEBI" id="CHEBI:49786"/>
    </ligand>
</feature>
<dbReference type="NCBIfam" id="TIGR00072">
    <property type="entry name" value="hydrog_prot"/>
    <property type="match status" value="1"/>
</dbReference>
<feature type="binding site" evidence="9">
    <location>
        <position position="27"/>
    </location>
    <ligand>
        <name>Ni(2+)</name>
        <dbReference type="ChEBI" id="CHEBI:49786"/>
    </ligand>
</feature>
<dbReference type="InterPro" id="IPR004419">
    <property type="entry name" value="Pept_A31_hyd_express"/>
</dbReference>
<keyword evidence="3 10" id="KW-0645">Protease</keyword>
<dbReference type="Proteomes" id="UP000578000">
    <property type="component" value="Unassembled WGS sequence"/>
</dbReference>
<keyword evidence="4 9" id="KW-0479">Metal-binding</keyword>
<dbReference type="InterPro" id="IPR000671">
    <property type="entry name" value="Peptidase_A31"/>
</dbReference>
<evidence type="ECO:0000313" key="10">
    <source>
        <dbReference type="EMBL" id="MBB6458234.1"/>
    </source>
</evidence>
<dbReference type="EMBL" id="JACHIE010000016">
    <property type="protein sequence ID" value="MBB6458234.1"/>
    <property type="molecule type" value="Genomic_DNA"/>
</dbReference>
<dbReference type="GO" id="GO:0046872">
    <property type="term" value="F:metal ion binding"/>
    <property type="evidence" value="ECO:0007669"/>
    <property type="project" value="UniProtKB-KW"/>
</dbReference>
<comment type="similarity">
    <text evidence="1">Belongs to the peptidase A31 family.</text>
</comment>
<dbReference type="AlphaFoldDB" id="A0A841QJ34"/>
<dbReference type="PANTHER" id="PTHR30302">
    <property type="entry name" value="HYDROGENASE 1 MATURATION PROTEASE"/>
    <property type="match status" value="1"/>
</dbReference>
<dbReference type="GO" id="GO:0008047">
    <property type="term" value="F:enzyme activator activity"/>
    <property type="evidence" value="ECO:0007669"/>
    <property type="project" value="InterPro"/>
</dbReference>
<evidence type="ECO:0000313" key="11">
    <source>
        <dbReference type="Proteomes" id="UP000578000"/>
    </source>
</evidence>
<evidence type="ECO:0000256" key="3">
    <source>
        <dbReference type="ARBA" id="ARBA00022670"/>
    </source>
</evidence>
<evidence type="ECO:0000256" key="2">
    <source>
        <dbReference type="ARBA" id="ARBA00022596"/>
    </source>
</evidence>
<dbReference type="NCBIfam" id="TIGR00140">
    <property type="entry name" value="hupD"/>
    <property type="match status" value="1"/>
</dbReference>
<dbReference type="CDD" id="cd06062">
    <property type="entry name" value="H2MP_MemB-H2up"/>
    <property type="match status" value="1"/>
</dbReference>
<dbReference type="InterPro" id="IPR023430">
    <property type="entry name" value="Pept_HybD-like_dom_sf"/>
</dbReference>
<evidence type="ECO:0000256" key="4">
    <source>
        <dbReference type="ARBA" id="ARBA00022723"/>
    </source>
</evidence>
<evidence type="ECO:0000256" key="7">
    <source>
        <dbReference type="ARBA" id="ARBA00058324"/>
    </source>
</evidence>
<keyword evidence="6 10" id="KW-0378">Hydrolase</keyword>